<evidence type="ECO:0000259" key="4">
    <source>
        <dbReference type="Pfam" id="PF25954"/>
    </source>
</evidence>
<evidence type="ECO:0000313" key="6">
    <source>
        <dbReference type="EMBL" id="AOY89426.1"/>
    </source>
</evidence>
<dbReference type="NCBIfam" id="TIGR01730">
    <property type="entry name" value="RND_mfp"/>
    <property type="match status" value="1"/>
</dbReference>
<dbReference type="GO" id="GO:0015562">
    <property type="term" value="F:efflux transmembrane transporter activity"/>
    <property type="evidence" value="ECO:0007669"/>
    <property type="project" value="TreeGrafter"/>
</dbReference>
<accession>A0A1D9GP58</accession>
<reference evidence="6 7" key="1">
    <citation type="submission" date="2016-10" db="EMBL/GenBank/DDBJ databases">
        <title>Marinobacter salinus sp. nov., a moderately halophilic bacterium isolated from a tidal flat environment.</title>
        <authorList>
            <person name="Park S.-J."/>
        </authorList>
    </citation>
    <scope>NUCLEOTIDE SEQUENCE [LARGE SCALE GENOMIC DNA]</scope>
    <source>
        <strain evidence="6 7">Hb8</strain>
    </source>
</reference>
<proteinExistence type="inferred from homology"/>
<dbReference type="Gene3D" id="2.40.30.170">
    <property type="match status" value="1"/>
</dbReference>
<comment type="similarity">
    <text evidence="1">Belongs to the membrane fusion protein (MFP) (TC 8.A.1) family.</text>
</comment>
<dbReference type="FunFam" id="2.40.30.170:FF:000010">
    <property type="entry name" value="Efflux RND transporter periplasmic adaptor subunit"/>
    <property type="match status" value="1"/>
</dbReference>
<dbReference type="InterPro" id="IPR058792">
    <property type="entry name" value="Beta-barrel_RND_2"/>
</dbReference>
<dbReference type="Proteomes" id="UP000177445">
    <property type="component" value="Chromosome"/>
</dbReference>
<dbReference type="GO" id="GO:1990281">
    <property type="term" value="C:efflux pump complex"/>
    <property type="evidence" value="ECO:0007669"/>
    <property type="project" value="TreeGrafter"/>
</dbReference>
<dbReference type="OrthoDB" id="9806939at2"/>
<protein>
    <submittedName>
        <fullName evidence="6">Efflux transporter periplasmic adaptor subunit</fullName>
    </submittedName>
</protein>
<dbReference type="Pfam" id="PF25917">
    <property type="entry name" value="BSH_RND"/>
    <property type="match status" value="1"/>
</dbReference>
<dbReference type="Pfam" id="PF25989">
    <property type="entry name" value="YknX_C"/>
    <property type="match status" value="1"/>
</dbReference>
<dbReference type="InterPro" id="IPR006143">
    <property type="entry name" value="RND_pump_MFP"/>
</dbReference>
<dbReference type="Gene3D" id="2.40.420.20">
    <property type="match status" value="1"/>
</dbReference>
<dbReference type="PANTHER" id="PTHR30469:SF11">
    <property type="entry name" value="BLL4320 PROTEIN"/>
    <property type="match status" value="1"/>
</dbReference>
<sequence length="364" mass="39475">MWKQWLIGVVLVAFAAGAAMTYRSLESADTAQSGRERPASVVNTLLPELGTVRDVVKAVGNLRALNAVELTTEVSGRVVALNLEAGRRVEQDEVLLKLDDRQAAADLKVIEAQLADARRQLERALRLRSNNSISQSQVDELRTDVDVAEAQRQAAGVRLENHRIEAPFAGVVGLSDISIGAYVTAGTSITTLDTTDRMELGFAIPERFLGEVSLGQQVRGTSPAYPDATFDGELVELGSRINELSRTLPVRALIDNSDGKLRPGQFMSATLTLREREALVIPEQAIMIRGDEQYVFVAEDGIARRMSVVLGSRMPGRVEVAEGLTLQDAVIVTGQDRLSSGDRIRVVDEENAIPDNRFAQSAGS</sequence>
<dbReference type="RefSeq" id="WP_070972026.1">
    <property type="nucleotide sequence ID" value="NZ_CP017715.1"/>
</dbReference>
<dbReference type="PANTHER" id="PTHR30469">
    <property type="entry name" value="MULTIDRUG RESISTANCE PROTEIN MDTA"/>
    <property type="match status" value="1"/>
</dbReference>
<dbReference type="EMBL" id="CP017715">
    <property type="protein sequence ID" value="AOY89426.1"/>
    <property type="molecule type" value="Genomic_DNA"/>
</dbReference>
<organism evidence="6 7">
    <name type="scientific">Marinobacter salinus</name>
    <dbReference type="NCBI Taxonomy" id="1874317"/>
    <lineage>
        <taxon>Bacteria</taxon>
        <taxon>Pseudomonadati</taxon>
        <taxon>Pseudomonadota</taxon>
        <taxon>Gammaproteobacteria</taxon>
        <taxon>Pseudomonadales</taxon>
        <taxon>Marinobacteraceae</taxon>
        <taxon>Marinobacter</taxon>
    </lineage>
</organism>
<dbReference type="InterPro" id="IPR058637">
    <property type="entry name" value="YknX-like_C"/>
</dbReference>
<dbReference type="SUPFAM" id="SSF111369">
    <property type="entry name" value="HlyD-like secretion proteins"/>
    <property type="match status" value="1"/>
</dbReference>
<dbReference type="Pfam" id="PF25954">
    <property type="entry name" value="Beta-barrel_RND_2"/>
    <property type="match status" value="1"/>
</dbReference>
<evidence type="ECO:0000256" key="2">
    <source>
        <dbReference type="ARBA" id="ARBA00023054"/>
    </source>
</evidence>
<keyword evidence="7" id="KW-1185">Reference proteome</keyword>
<feature type="domain" description="Multidrug resistance protein MdtA-like barrel-sandwich hybrid" evidence="3">
    <location>
        <begin position="66"/>
        <end position="188"/>
    </location>
</feature>
<keyword evidence="2" id="KW-0175">Coiled coil</keyword>
<feature type="domain" description="CusB-like beta-barrel" evidence="4">
    <location>
        <begin position="202"/>
        <end position="272"/>
    </location>
</feature>
<dbReference type="AlphaFoldDB" id="A0A1D9GP58"/>
<dbReference type="InterPro" id="IPR058625">
    <property type="entry name" value="MdtA-like_BSH"/>
</dbReference>
<gene>
    <name evidence="6" type="ORF">BKP64_15320</name>
</gene>
<feature type="domain" description="YknX-like C-terminal permuted SH3-like" evidence="5">
    <location>
        <begin position="278"/>
        <end position="346"/>
    </location>
</feature>
<dbReference type="Gene3D" id="1.10.287.470">
    <property type="entry name" value="Helix hairpin bin"/>
    <property type="match status" value="1"/>
</dbReference>
<dbReference type="STRING" id="1874317.BKP64_15320"/>
<dbReference type="KEGG" id="msq:BKP64_15320"/>
<evidence type="ECO:0000259" key="3">
    <source>
        <dbReference type="Pfam" id="PF25917"/>
    </source>
</evidence>
<evidence type="ECO:0000256" key="1">
    <source>
        <dbReference type="ARBA" id="ARBA00009477"/>
    </source>
</evidence>
<name>A0A1D9GP58_9GAMM</name>
<evidence type="ECO:0000313" key="7">
    <source>
        <dbReference type="Proteomes" id="UP000177445"/>
    </source>
</evidence>
<evidence type="ECO:0000259" key="5">
    <source>
        <dbReference type="Pfam" id="PF25989"/>
    </source>
</evidence>
<dbReference type="Gene3D" id="2.40.50.100">
    <property type="match status" value="1"/>
</dbReference>